<reference evidence="1 2" key="1">
    <citation type="journal article" date="2023" name="Commun. Biol.">
        <title>Genome analysis of Parmales, the sister group of diatoms, reveals the evolutionary specialization of diatoms from phago-mixotrophs to photoautotrophs.</title>
        <authorList>
            <person name="Ban H."/>
            <person name="Sato S."/>
            <person name="Yoshikawa S."/>
            <person name="Yamada K."/>
            <person name="Nakamura Y."/>
            <person name="Ichinomiya M."/>
            <person name="Sato N."/>
            <person name="Blanc-Mathieu R."/>
            <person name="Endo H."/>
            <person name="Kuwata A."/>
            <person name="Ogata H."/>
        </authorList>
    </citation>
    <scope>NUCLEOTIDE SEQUENCE [LARGE SCALE GENOMIC DNA]</scope>
</reference>
<organism evidence="1 2">
    <name type="scientific">Tetraparma gracilis</name>
    <dbReference type="NCBI Taxonomy" id="2962635"/>
    <lineage>
        <taxon>Eukaryota</taxon>
        <taxon>Sar</taxon>
        <taxon>Stramenopiles</taxon>
        <taxon>Ochrophyta</taxon>
        <taxon>Bolidophyceae</taxon>
        <taxon>Parmales</taxon>
        <taxon>Triparmaceae</taxon>
        <taxon>Tetraparma</taxon>
    </lineage>
</organism>
<evidence type="ECO:0000313" key="2">
    <source>
        <dbReference type="Proteomes" id="UP001165060"/>
    </source>
</evidence>
<accession>A0ABQ6M5P2</accession>
<keyword evidence="2" id="KW-1185">Reference proteome</keyword>
<dbReference type="InterPro" id="IPR019538">
    <property type="entry name" value="PSMD5"/>
</dbReference>
<comment type="caution">
    <text evidence="1">The sequence shown here is derived from an EMBL/GenBank/DDBJ whole genome shotgun (WGS) entry which is preliminary data.</text>
</comment>
<name>A0ABQ6M5P2_9STRA</name>
<dbReference type="SUPFAM" id="SSF48371">
    <property type="entry name" value="ARM repeat"/>
    <property type="match status" value="1"/>
</dbReference>
<gene>
    <name evidence="1" type="ORF">TeGR_g9916</name>
</gene>
<protein>
    <submittedName>
        <fullName evidence="1">Uncharacterized protein</fullName>
    </submittedName>
</protein>
<dbReference type="Proteomes" id="UP001165060">
    <property type="component" value="Unassembled WGS sequence"/>
</dbReference>
<proteinExistence type="predicted"/>
<dbReference type="PANTHER" id="PTHR13554">
    <property type="entry name" value="26S PROTEASOME NON-ATPASE REGULATORY SUBUNIT 5-RELATED"/>
    <property type="match status" value="1"/>
</dbReference>
<sequence>MDPALRMDPALPSLFTSAPAASRDALLASLLPSVSSPLSFLQQLDAAAAQLASPHCTDRLLSSLLFCLCADDIELATATAAALLSICSRSHPTDPSSPASRLLHLVQPLSERCYEEGRACSHLSRVKAGSVSAADMVAALLGGRASLPSVASTPDVSVLLVRLLSLSLQLAKQNGLVAALRAEPPTPLATLVAAAEDDKDVLLQLSCLDLINEAAASLLPPADPELLRDLAELLLDPQLLSLAAALVPSDSFSSSAAFALLQHQFVYSRLLRVPSAAPELFEAALASQAEAVADSDDAALAAFASAAQSYLEQREGSVFERLAQLPEGAVNKYLNLGKKSNAVKALILRSVLALLLGRSGQERAGAAAALLDALGRANETQEVGALLLKTAKGPDPDTRVAAMDLVAAVVGTGSGLGRMVEVDEFMAWLMEGSVPEVTKLAKEAKHAVVKAVIESASGRFHAEIEGALRRVAGAGPFGVGNASGRAVDVMVEEY</sequence>
<dbReference type="InterPro" id="IPR016024">
    <property type="entry name" value="ARM-type_fold"/>
</dbReference>
<dbReference type="PANTHER" id="PTHR13554:SF10">
    <property type="entry name" value="26S PROTEASOME NON-ATPASE REGULATORY SUBUNIT 5"/>
    <property type="match status" value="1"/>
</dbReference>
<dbReference type="EMBL" id="BRYB01001187">
    <property type="protein sequence ID" value="GMI20007.1"/>
    <property type="molecule type" value="Genomic_DNA"/>
</dbReference>
<evidence type="ECO:0000313" key="1">
    <source>
        <dbReference type="EMBL" id="GMI20007.1"/>
    </source>
</evidence>